<sequence>MSYDQGDPNRPSDEEILAQKDMILKQLLSPEARLRLNNVRMVKPELAGVVENYLIGMASQGKLRSQITDDQLKQILLSVQQPKRDFKIERR</sequence>
<dbReference type="PANTHER" id="PTHR10840:SF0">
    <property type="entry name" value="PROGRAMMED CELL DEATH PROTEIN 5"/>
    <property type="match status" value="1"/>
</dbReference>
<dbReference type="SUPFAM" id="SSF46950">
    <property type="entry name" value="Double-stranded DNA-binding domain"/>
    <property type="match status" value="1"/>
</dbReference>
<dbReference type="EMBL" id="CP011097">
    <property type="protein sequence ID" value="AJZ75868.1"/>
    <property type="molecule type" value="Genomic_DNA"/>
</dbReference>
<dbReference type="Proteomes" id="UP000266745">
    <property type="component" value="Chromosome"/>
</dbReference>
<dbReference type="Gene3D" id="1.10.8.140">
    <property type="entry name" value="PDCD5-like"/>
    <property type="match status" value="1"/>
</dbReference>
<evidence type="ECO:0000313" key="2">
    <source>
        <dbReference type="EMBL" id="AJZ75868.1"/>
    </source>
</evidence>
<dbReference type="GO" id="GO:0005829">
    <property type="term" value="C:cytosol"/>
    <property type="evidence" value="ECO:0007669"/>
    <property type="project" value="TreeGrafter"/>
</dbReference>
<dbReference type="PIRSF" id="PIRSF015730">
    <property type="entry name" value="TFAR19"/>
    <property type="match status" value="1"/>
</dbReference>
<dbReference type="NCBIfam" id="NF003268">
    <property type="entry name" value="PRK04239.1"/>
    <property type="match status" value="1"/>
</dbReference>
<dbReference type="RefSeq" id="WP_048188720.1">
    <property type="nucleotide sequence ID" value="NZ_CP011097.1"/>
</dbReference>
<evidence type="ECO:0000313" key="3">
    <source>
        <dbReference type="Proteomes" id="UP000266745"/>
    </source>
</evidence>
<dbReference type="GO" id="GO:0003677">
    <property type="term" value="F:DNA binding"/>
    <property type="evidence" value="ECO:0007669"/>
    <property type="project" value="UniProtKB-KW"/>
</dbReference>
<comment type="similarity">
    <text evidence="1">Belongs to the PDCD5 family.</text>
</comment>
<dbReference type="AlphaFoldDB" id="A0A3G1B2Q4"/>
<dbReference type="PANTHER" id="PTHR10840">
    <property type="entry name" value="PROGRAMMED CELL DEATH PROTEIN 5"/>
    <property type="match status" value="1"/>
</dbReference>
<dbReference type="GeneID" id="24875805"/>
<accession>A0A3G1B2Q4</accession>
<dbReference type="KEGG" id="tah:SU86_005255"/>
<dbReference type="Pfam" id="PF01984">
    <property type="entry name" value="dsDNA_bind"/>
    <property type="match status" value="1"/>
</dbReference>
<keyword evidence="3" id="KW-1185">Reference proteome</keyword>
<evidence type="ECO:0000256" key="1">
    <source>
        <dbReference type="ARBA" id="ARBA00010490"/>
    </source>
</evidence>
<dbReference type="InterPro" id="IPR002836">
    <property type="entry name" value="PDCD5-like"/>
</dbReference>
<dbReference type="InterPro" id="IPR036883">
    <property type="entry name" value="PDCD5-like_sf"/>
</dbReference>
<proteinExistence type="inferred from homology"/>
<dbReference type="STRING" id="1603555.SU86_005255"/>
<keyword evidence="2" id="KW-0238">DNA-binding</keyword>
<name>A0A3G1B2Q4_9ARCH</name>
<reference evidence="2 3" key="1">
    <citation type="journal article" date="2016" name="Sci. Rep.">
        <title>A novel ammonia-oxidizing archaeon from wastewater treatment plant: Its enrichment, physiological and genomic characteristics.</title>
        <authorList>
            <person name="Li Y."/>
            <person name="Ding K."/>
            <person name="Wen X."/>
            <person name="Zhang B."/>
            <person name="Shen B."/>
            <person name="Yang Y."/>
        </authorList>
    </citation>
    <scope>NUCLEOTIDE SEQUENCE [LARGE SCALE GENOMIC DNA]</scope>
    <source>
        <strain evidence="2 3">SAT1</strain>
    </source>
</reference>
<organism evidence="2 3">
    <name type="scientific">Candidatus Nitrosotenuis cloacae</name>
    <dbReference type="NCBI Taxonomy" id="1603555"/>
    <lineage>
        <taxon>Archaea</taxon>
        <taxon>Nitrososphaerota</taxon>
        <taxon>Candidatus Nitrosotenuis</taxon>
    </lineage>
</organism>
<dbReference type="OrthoDB" id="7912at2157"/>
<protein>
    <submittedName>
        <fullName evidence="2">DNA-binding protein</fullName>
    </submittedName>
</protein>
<gene>
    <name evidence="2" type="ORF">SU86_005255</name>
</gene>